<dbReference type="EMBL" id="CACRSU010000015">
    <property type="protein sequence ID" value="VYT05677.1"/>
    <property type="molecule type" value="Genomic_DNA"/>
</dbReference>
<dbReference type="InterPro" id="IPR000322">
    <property type="entry name" value="Glyco_hydro_31_TIM"/>
</dbReference>
<dbReference type="InterPro" id="IPR011013">
    <property type="entry name" value="Gal_mutarotase_sf_dom"/>
</dbReference>
<organism evidence="7">
    <name type="scientific">Bacteroides intestinalis</name>
    <dbReference type="NCBI Taxonomy" id="329854"/>
    <lineage>
        <taxon>Bacteria</taxon>
        <taxon>Pseudomonadati</taxon>
        <taxon>Bacteroidota</taxon>
        <taxon>Bacteroidia</taxon>
        <taxon>Bacteroidales</taxon>
        <taxon>Bacteroidaceae</taxon>
        <taxon>Bacteroides</taxon>
    </lineage>
</organism>
<feature type="domain" description="Glycoside hydrolase family 31 TIM barrel" evidence="3">
    <location>
        <begin position="292"/>
        <end position="631"/>
    </location>
</feature>
<keyword evidence="2 7" id="KW-0378">Hydrolase</keyword>
<dbReference type="Gene3D" id="2.60.40.1180">
    <property type="entry name" value="Golgi alpha-mannosidase II"/>
    <property type="match status" value="2"/>
</dbReference>
<dbReference type="GO" id="GO:0030246">
    <property type="term" value="F:carbohydrate binding"/>
    <property type="evidence" value="ECO:0007669"/>
    <property type="project" value="InterPro"/>
</dbReference>
<dbReference type="GO" id="GO:0005975">
    <property type="term" value="P:carbohydrate metabolic process"/>
    <property type="evidence" value="ECO:0007669"/>
    <property type="project" value="InterPro"/>
</dbReference>
<feature type="domain" description="Glycosyl hydrolase family 31 C-terminal" evidence="6">
    <location>
        <begin position="641"/>
        <end position="738"/>
    </location>
</feature>
<dbReference type="SUPFAM" id="SSF51011">
    <property type="entry name" value="Glycosyl hydrolase domain"/>
    <property type="match status" value="1"/>
</dbReference>
<feature type="domain" description="Glycoside hydrolase family 31 N-terminal" evidence="4">
    <location>
        <begin position="59"/>
        <end position="224"/>
    </location>
</feature>
<evidence type="ECO:0000313" key="7">
    <source>
        <dbReference type="EMBL" id="VYT05677.1"/>
    </source>
</evidence>
<dbReference type="Pfam" id="PF13802">
    <property type="entry name" value="Gal_mutarotas_2"/>
    <property type="match status" value="1"/>
</dbReference>
<dbReference type="CDD" id="cd14752">
    <property type="entry name" value="GH31_N"/>
    <property type="match status" value="1"/>
</dbReference>
<name>A0A6N2TJU1_9BACE</name>
<gene>
    <name evidence="7" type="primary">yicI_2</name>
    <name evidence="7" type="ORF">BILFYP9_01604</name>
</gene>
<protein>
    <submittedName>
        <fullName evidence="7">Alpha-xylosidase</fullName>
        <ecNumber evidence="7">3.2.1.177</ecNumber>
    </submittedName>
</protein>
<proteinExistence type="inferred from homology"/>
<dbReference type="CDD" id="cd06591">
    <property type="entry name" value="GH31_xylosidase_XylS"/>
    <property type="match status" value="1"/>
</dbReference>
<evidence type="ECO:0000259" key="5">
    <source>
        <dbReference type="Pfam" id="PF17137"/>
    </source>
</evidence>
<dbReference type="Gene3D" id="3.20.20.80">
    <property type="entry name" value="Glycosidases"/>
    <property type="match status" value="1"/>
</dbReference>
<comment type="similarity">
    <text evidence="1 2">Belongs to the glycosyl hydrolase 31 family.</text>
</comment>
<dbReference type="GO" id="GO:0061634">
    <property type="term" value="F:alpha-D-xyloside xylohydrolase"/>
    <property type="evidence" value="ECO:0007669"/>
    <property type="project" value="UniProtKB-EC"/>
</dbReference>
<reference evidence="7" key="1">
    <citation type="submission" date="2019-11" db="EMBL/GenBank/DDBJ databases">
        <authorList>
            <person name="Feng L."/>
        </authorList>
    </citation>
    <scope>NUCLEOTIDE SEQUENCE</scope>
    <source>
        <strain evidence="7">BintestinalisLFYP9</strain>
    </source>
</reference>
<sequence length="845" mass="98175">MNVCFLLKPVDKHQWLLRGFSVVSLLCLMFFTVNARNKGDERFTILQNGVNFQTEQGKLRVEFVSSDIVRVQYTKEKEFLGNGTIVCVPRTVKKVPFQVIQNGNDLSLLSDSLIVQVDLRNYAIKYKDVQSNRLLLAEKEINPREGERIYTENVIYNDDSKQIVKTADGEKEVKEVLRRDTIGYSWKYRNHFRWSEKEAIYGLGSHVEDYLNLRGKELHLCQHNLKAMVPVLNSTAGYGLLFDAGCGMLFKDKNKNSFIELEAAKQIDYYFMKGCTLDKVIGQYRLLTGQCPMMPRYIFGYIQSKERYKSSQEIIDVVTKYRQCQVPLDVIVQDWNYWPKGSWGYMKMDRNYYPSPANLADSIHALNAKLMVSIWPNPTNSPQTKDFITKGLMLERSVYDAFNPLARNLYWEYVNNEFFKNGFDAWWCDCSEPLDADWQNMPQDYSQHSHEERWKGNLKLLSDVLGAERSCLFSLYHSKGIYEKQRETSDRKRVVNLTRSSYAGQQRYSTITWNGDTHASWASFAQQIPAGLNFMATGCPYWTVDIGAFFTQRKSQWFWNGNYNQGVEDPGYREFYTRMFQYGAFLPLFRSHGTDTPREIWNFGKPGEPFYDSLLKTIHLRYRLLPYIYSLAGEISQNNYTISRLLAFDFADDSKVWDIKDQFMFGPAFLVCPVITPMYYDNGAAIPEEKEKKRNVYLPEKTTWYDFYTGKAYEGGQVIKADAPIDRIPLFVRQGSIIPMGPVIQHTGELPGKELEIIVYPGKDTDFTLYEDEGDSYNYEQGAFTTIKLTWNDKKKVLTLGKRTGKFDAMDKIRSMRIVLHTPNEQKSSKSKVIRYSGEEVKCKF</sequence>
<keyword evidence="2 7" id="KW-0326">Glycosidase</keyword>
<dbReference type="SUPFAM" id="SSF74650">
    <property type="entry name" value="Galactose mutarotase-like"/>
    <property type="match status" value="1"/>
</dbReference>
<dbReference type="Pfam" id="PF17137">
    <property type="entry name" value="DUF5110"/>
    <property type="match status" value="1"/>
</dbReference>
<dbReference type="PANTHER" id="PTHR43863:SF2">
    <property type="entry name" value="MALTASE-GLUCOAMYLASE"/>
    <property type="match status" value="1"/>
</dbReference>
<dbReference type="InterPro" id="IPR048395">
    <property type="entry name" value="Glyco_hydro_31_C"/>
</dbReference>
<evidence type="ECO:0000259" key="3">
    <source>
        <dbReference type="Pfam" id="PF01055"/>
    </source>
</evidence>
<dbReference type="Gene3D" id="2.60.40.1760">
    <property type="entry name" value="glycosyl hydrolase (family 31)"/>
    <property type="match status" value="1"/>
</dbReference>
<dbReference type="InterPro" id="IPR013780">
    <property type="entry name" value="Glyco_hydro_b"/>
</dbReference>
<dbReference type="InterPro" id="IPR051816">
    <property type="entry name" value="Glycosyl_Hydrolase_31"/>
</dbReference>
<evidence type="ECO:0000259" key="6">
    <source>
        <dbReference type="Pfam" id="PF21365"/>
    </source>
</evidence>
<dbReference type="InterPro" id="IPR033403">
    <property type="entry name" value="DUF5110"/>
</dbReference>
<dbReference type="AlphaFoldDB" id="A0A6N2TJU1"/>
<dbReference type="Pfam" id="PF21365">
    <property type="entry name" value="Glyco_hydro_31_3rd"/>
    <property type="match status" value="1"/>
</dbReference>
<feature type="domain" description="DUF5110" evidence="5">
    <location>
        <begin position="754"/>
        <end position="822"/>
    </location>
</feature>
<dbReference type="InterPro" id="IPR017853">
    <property type="entry name" value="GH"/>
</dbReference>
<dbReference type="EC" id="3.2.1.177" evidence="7"/>
<dbReference type="Pfam" id="PF01055">
    <property type="entry name" value="Glyco_hydro_31_2nd"/>
    <property type="match status" value="1"/>
</dbReference>
<dbReference type="PANTHER" id="PTHR43863">
    <property type="entry name" value="HYDROLASE, PUTATIVE (AFU_ORTHOLOGUE AFUA_1G03140)-RELATED"/>
    <property type="match status" value="1"/>
</dbReference>
<dbReference type="InterPro" id="IPR025887">
    <property type="entry name" value="Glyco_hydro_31_N_dom"/>
</dbReference>
<accession>A0A6N2TJU1</accession>
<evidence type="ECO:0000256" key="2">
    <source>
        <dbReference type="RuleBase" id="RU361185"/>
    </source>
</evidence>
<dbReference type="SUPFAM" id="SSF51445">
    <property type="entry name" value="(Trans)glycosidases"/>
    <property type="match status" value="1"/>
</dbReference>
<evidence type="ECO:0000259" key="4">
    <source>
        <dbReference type="Pfam" id="PF13802"/>
    </source>
</evidence>
<evidence type="ECO:0000256" key="1">
    <source>
        <dbReference type="ARBA" id="ARBA00007806"/>
    </source>
</evidence>